<gene>
    <name evidence="2" type="ORF">JXQ802_LOCUS54261</name>
    <name evidence="3" type="ORF">JXQ802_LOCUS54262</name>
</gene>
<comment type="caution">
    <text evidence="3">The sequence shown here is derived from an EMBL/GenBank/DDBJ whole genome shotgun (WGS) entry which is preliminary data.</text>
</comment>
<evidence type="ECO:0000313" key="3">
    <source>
        <dbReference type="EMBL" id="CAF1648697.1"/>
    </source>
</evidence>
<name>A0A816ENN9_9BILA</name>
<proteinExistence type="predicted"/>
<feature type="transmembrane region" description="Helical" evidence="1">
    <location>
        <begin position="51"/>
        <end position="74"/>
    </location>
</feature>
<keyword evidence="1" id="KW-1133">Transmembrane helix</keyword>
<feature type="non-terminal residue" evidence="3">
    <location>
        <position position="1"/>
    </location>
</feature>
<keyword evidence="1" id="KW-0812">Transmembrane</keyword>
<keyword evidence="1" id="KW-0472">Membrane</keyword>
<dbReference type="AlphaFoldDB" id="A0A816ENN9"/>
<dbReference type="Proteomes" id="UP000663870">
    <property type="component" value="Unassembled WGS sequence"/>
</dbReference>
<protein>
    <submittedName>
        <fullName evidence="3">Uncharacterized protein</fullName>
    </submittedName>
</protein>
<sequence>WIFLIELISIGIAILFLIYAGFGNRHAQNFNTKYSVANQQGNSRVIIKNMGSFMCTIVCIISFVIGVIIVKFTFQLAKLIGAKKTTTIQQIQRTV</sequence>
<dbReference type="EMBL" id="CAJNOL010010284">
    <property type="protein sequence ID" value="CAF1648688.1"/>
    <property type="molecule type" value="Genomic_DNA"/>
</dbReference>
<evidence type="ECO:0000313" key="2">
    <source>
        <dbReference type="EMBL" id="CAF1648688.1"/>
    </source>
</evidence>
<evidence type="ECO:0000313" key="4">
    <source>
        <dbReference type="Proteomes" id="UP000663870"/>
    </source>
</evidence>
<dbReference type="EMBL" id="CAJNOL010010286">
    <property type="protein sequence ID" value="CAF1648697.1"/>
    <property type="molecule type" value="Genomic_DNA"/>
</dbReference>
<keyword evidence="4" id="KW-1185">Reference proteome</keyword>
<accession>A0A816ENN9</accession>
<organism evidence="3 4">
    <name type="scientific">Rotaria sordida</name>
    <dbReference type="NCBI Taxonomy" id="392033"/>
    <lineage>
        <taxon>Eukaryota</taxon>
        <taxon>Metazoa</taxon>
        <taxon>Spiralia</taxon>
        <taxon>Gnathifera</taxon>
        <taxon>Rotifera</taxon>
        <taxon>Eurotatoria</taxon>
        <taxon>Bdelloidea</taxon>
        <taxon>Philodinida</taxon>
        <taxon>Philodinidae</taxon>
        <taxon>Rotaria</taxon>
    </lineage>
</organism>
<reference evidence="3" key="1">
    <citation type="submission" date="2021-02" db="EMBL/GenBank/DDBJ databases">
        <authorList>
            <person name="Nowell W R."/>
        </authorList>
    </citation>
    <scope>NUCLEOTIDE SEQUENCE</scope>
</reference>
<evidence type="ECO:0000256" key="1">
    <source>
        <dbReference type="SAM" id="Phobius"/>
    </source>
</evidence>